<reference evidence="8 9" key="1">
    <citation type="journal article" date="2024" name="Appl. Environ. Microbiol.">
        <title>Pontiella agarivorans sp. nov., a novel marine anaerobic bacterium capable of degrading macroalgal polysaccharides and fixing nitrogen.</title>
        <authorList>
            <person name="Liu N."/>
            <person name="Kivenson V."/>
            <person name="Peng X."/>
            <person name="Cui Z."/>
            <person name="Lankiewicz T.S."/>
            <person name="Gosselin K.M."/>
            <person name="English C.J."/>
            <person name="Blair E.M."/>
            <person name="O'Malley M.A."/>
            <person name="Valentine D.L."/>
        </authorList>
    </citation>
    <scope>NUCLEOTIDE SEQUENCE [LARGE SCALE GENOMIC DNA]</scope>
    <source>
        <strain evidence="8 9">NLcol2</strain>
    </source>
</reference>
<evidence type="ECO:0000256" key="6">
    <source>
        <dbReference type="ARBA" id="ARBA00023136"/>
    </source>
</evidence>
<accession>A0ABU5MUT4</accession>
<evidence type="ECO:0000256" key="1">
    <source>
        <dbReference type="ARBA" id="ARBA00004162"/>
    </source>
</evidence>
<dbReference type="RefSeq" id="WP_322607772.1">
    <property type="nucleotide sequence ID" value="NZ_JARVCO010000007.1"/>
</dbReference>
<keyword evidence="7" id="KW-0653">Protein transport</keyword>
<keyword evidence="4 7" id="KW-0812">Transmembrane</keyword>
<keyword evidence="7" id="KW-0813">Transport</keyword>
<dbReference type="InterPro" id="IPR003400">
    <property type="entry name" value="ExbD"/>
</dbReference>
<comment type="subcellular location">
    <subcellularLocation>
        <location evidence="1">Cell membrane</location>
        <topology evidence="1">Single-pass membrane protein</topology>
    </subcellularLocation>
    <subcellularLocation>
        <location evidence="7">Cell membrane</location>
        <topology evidence="7">Single-pass type II membrane protein</topology>
    </subcellularLocation>
</comment>
<evidence type="ECO:0000313" key="8">
    <source>
        <dbReference type="EMBL" id="MDZ8117972.1"/>
    </source>
</evidence>
<dbReference type="Pfam" id="PF02472">
    <property type="entry name" value="ExbD"/>
    <property type="match status" value="1"/>
</dbReference>
<dbReference type="PANTHER" id="PTHR30558">
    <property type="entry name" value="EXBD MEMBRANE COMPONENT OF PMF-DRIVEN MACROMOLECULE IMPORT SYSTEM"/>
    <property type="match status" value="1"/>
</dbReference>
<dbReference type="Proteomes" id="UP001290861">
    <property type="component" value="Unassembled WGS sequence"/>
</dbReference>
<comment type="caution">
    <text evidence="8">The sequence shown here is derived from an EMBL/GenBank/DDBJ whole genome shotgun (WGS) entry which is preliminary data.</text>
</comment>
<keyword evidence="3" id="KW-1003">Cell membrane</keyword>
<dbReference type="PANTHER" id="PTHR30558:SF3">
    <property type="entry name" value="BIOPOLYMER TRANSPORT PROTEIN EXBD-RELATED"/>
    <property type="match status" value="1"/>
</dbReference>
<proteinExistence type="inferred from homology"/>
<organism evidence="8 9">
    <name type="scientific">Pontiella agarivorans</name>
    <dbReference type="NCBI Taxonomy" id="3038953"/>
    <lineage>
        <taxon>Bacteria</taxon>
        <taxon>Pseudomonadati</taxon>
        <taxon>Kiritimatiellota</taxon>
        <taxon>Kiritimatiellia</taxon>
        <taxon>Kiritimatiellales</taxon>
        <taxon>Pontiellaceae</taxon>
        <taxon>Pontiella</taxon>
    </lineage>
</organism>
<evidence type="ECO:0000256" key="3">
    <source>
        <dbReference type="ARBA" id="ARBA00022475"/>
    </source>
</evidence>
<evidence type="ECO:0000256" key="5">
    <source>
        <dbReference type="ARBA" id="ARBA00022989"/>
    </source>
</evidence>
<keyword evidence="5" id="KW-1133">Transmembrane helix</keyword>
<name>A0ABU5MUT4_9BACT</name>
<gene>
    <name evidence="8" type="ORF">P9H32_04970</name>
</gene>
<keyword evidence="9" id="KW-1185">Reference proteome</keyword>
<sequence>MKKRFQNKGNGGINMTPMIDVVFQMIIFFVCTAQLEREQFSEWINLPDSPNAPEIAQEKDPRTITIEVDEKGKIMIGRTALSLSRLRMILKKTVSDYGVYGPSIPIRIRADAMSQHSNVRNVMDACTESGLYKIAFIAVKDSADKK</sequence>
<evidence type="ECO:0000256" key="2">
    <source>
        <dbReference type="ARBA" id="ARBA00005811"/>
    </source>
</evidence>
<evidence type="ECO:0000313" key="9">
    <source>
        <dbReference type="Proteomes" id="UP001290861"/>
    </source>
</evidence>
<comment type="similarity">
    <text evidence="2 7">Belongs to the ExbD/TolR family.</text>
</comment>
<protein>
    <submittedName>
        <fullName evidence="8">Biopolymer transporter ExbD</fullName>
    </submittedName>
</protein>
<evidence type="ECO:0000256" key="4">
    <source>
        <dbReference type="ARBA" id="ARBA00022692"/>
    </source>
</evidence>
<dbReference type="EMBL" id="JARVCO010000007">
    <property type="protein sequence ID" value="MDZ8117972.1"/>
    <property type="molecule type" value="Genomic_DNA"/>
</dbReference>
<evidence type="ECO:0000256" key="7">
    <source>
        <dbReference type="RuleBase" id="RU003879"/>
    </source>
</evidence>
<dbReference type="Gene3D" id="3.30.420.270">
    <property type="match status" value="1"/>
</dbReference>
<keyword evidence="6" id="KW-0472">Membrane</keyword>